<reference evidence="1 2" key="1">
    <citation type="journal article" date="2014" name="BMC Genomics">
        <title>Genome and secretome analysis of the hemibiotrophic fungal pathogen, Moniliophthora roreri, which causes frosty pod rot disease of cacao: mechanisms of the biotrophic and necrotrophic phases.</title>
        <authorList>
            <person name="Meinhardt L.W."/>
            <person name="Costa G.G.L."/>
            <person name="Thomazella D.P.T."/>
            <person name="Teixeira P.J.P.L."/>
            <person name="Carazzolle M.F."/>
            <person name="Schuster S.C."/>
            <person name="Carlson J.E."/>
            <person name="Guiltinan M.J."/>
            <person name="Mieczkowski P."/>
            <person name="Farmer A."/>
            <person name="Ramaraj T."/>
            <person name="Crozier J."/>
            <person name="Davis R.E."/>
            <person name="Shao J."/>
            <person name="Melnick R.L."/>
            <person name="Pereira G.A.G."/>
            <person name="Bailey B.A."/>
        </authorList>
    </citation>
    <scope>NUCLEOTIDE SEQUENCE [LARGE SCALE GENOMIC DNA]</scope>
    <source>
        <strain evidence="1 2">MCA 2997</strain>
    </source>
</reference>
<organism evidence="1 2">
    <name type="scientific">Moniliophthora roreri (strain MCA 2997)</name>
    <name type="common">Cocoa frosty pod rot fungus</name>
    <name type="synonym">Crinipellis roreri</name>
    <dbReference type="NCBI Taxonomy" id="1381753"/>
    <lineage>
        <taxon>Eukaryota</taxon>
        <taxon>Fungi</taxon>
        <taxon>Dikarya</taxon>
        <taxon>Basidiomycota</taxon>
        <taxon>Agaricomycotina</taxon>
        <taxon>Agaricomycetes</taxon>
        <taxon>Agaricomycetidae</taxon>
        <taxon>Agaricales</taxon>
        <taxon>Marasmiineae</taxon>
        <taxon>Marasmiaceae</taxon>
        <taxon>Moniliophthora</taxon>
    </lineage>
</organism>
<proteinExistence type="predicted"/>
<evidence type="ECO:0000313" key="2">
    <source>
        <dbReference type="Proteomes" id="UP000017559"/>
    </source>
</evidence>
<gene>
    <name evidence="1" type="ORF">Moror_1025</name>
</gene>
<dbReference type="AlphaFoldDB" id="V2XN93"/>
<protein>
    <recommendedName>
        <fullName evidence="3">HAT C-terminal dimerisation domain-containing protein</fullName>
    </recommendedName>
</protein>
<dbReference type="HOGENOM" id="CLU_009123_17_1_1"/>
<evidence type="ECO:0000313" key="1">
    <source>
        <dbReference type="EMBL" id="ESK95207.1"/>
    </source>
</evidence>
<dbReference type="EMBL" id="AWSO01000104">
    <property type="protein sequence ID" value="ESK95207.1"/>
    <property type="molecule type" value="Genomic_DNA"/>
</dbReference>
<dbReference type="Proteomes" id="UP000017559">
    <property type="component" value="Unassembled WGS sequence"/>
</dbReference>
<evidence type="ECO:0008006" key="3">
    <source>
        <dbReference type="Google" id="ProtNLM"/>
    </source>
</evidence>
<sequence length="73" mass="8127">MKNLAIPATSILVKRVFSQSRHICQDLQSALKAETLCEALLSKAWVKSGLLDISPPPRIRLKHGSKSEYIEIP</sequence>
<name>V2XN93_MONRO</name>
<dbReference type="KEGG" id="mrr:Moror_1025"/>
<keyword evidence="2" id="KW-1185">Reference proteome</keyword>
<comment type="caution">
    <text evidence="1">The sequence shown here is derived from an EMBL/GenBank/DDBJ whole genome shotgun (WGS) entry which is preliminary data.</text>
</comment>
<dbReference type="OrthoDB" id="3264316at2759"/>
<accession>V2XN93</accession>